<name>K0RB19_THAOC</name>
<keyword evidence="4" id="KW-1185">Reference proteome</keyword>
<dbReference type="eggNOG" id="KOG1235">
    <property type="taxonomic scope" value="Eukaryota"/>
</dbReference>
<evidence type="ECO:0000313" key="4">
    <source>
        <dbReference type="Proteomes" id="UP000266841"/>
    </source>
</evidence>
<dbReference type="InterPro" id="IPR011009">
    <property type="entry name" value="Kinase-like_dom_sf"/>
</dbReference>
<organism evidence="3 4">
    <name type="scientific">Thalassiosira oceanica</name>
    <name type="common">Marine diatom</name>
    <dbReference type="NCBI Taxonomy" id="159749"/>
    <lineage>
        <taxon>Eukaryota</taxon>
        <taxon>Sar</taxon>
        <taxon>Stramenopiles</taxon>
        <taxon>Ochrophyta</taxon>
        <taxon>Bacillariophyta</taxon>
        <taxon>Coscinodiscophyceae</taxon>
        <taxon>Thalassiosirophycidae</taxon>
        <taxon>Thalassiosirales</taxon>
        <taxon>Thalassiosiraceae</taxon>
        <taxon>Thalassiosira</taxon>
    </lineage>
</organism>
<evidence type="ECO:0000313" key="3">
    <source>
        <dbReference type="EMBL" id="EJK46216.1"/>
    </source>
</evidence>
<protein>
    <recommendedName>
        <fullName evidence="2">Protein kinase domain-containing protein</fullName>
    </recommendedName>
</protein>
<dbReference type="InterPro" id="IPR004147">
    <property type="entry name" value="ABC1_dom"/>
</dbReference>
<evidence type="ECO:0000256" key="1">
    <source>
        <dbReference type="ARBA" id="ARBA00009670"/>
    </source>
</evidence>
<evidence type="ECO:0000259" key="2">
    <source>
        <dbReference type="PROSITE" id="PS50011"/>
    </source>
</evidence>
<dbReference type="PROSITE" id="PS50011">
    <property type="entry name" value="PROTEIN_KINASE_DOM"/>
    <property type="match status" value="1"/>
</dbReference>
<dbReference type="SUPFAM" id="SSF56112">
    <property type="entry name" value="Protein kinase-like (PK-like)"/>
    <property type="match status" value="1"/>
</dbReference>
<dbReference type="EMBL" id="AGNL01047891">
    <property type="protein sequence ID" value="EJK46216.1"/>
    <property type="molecule type" value="Genomic_DNA"/>
</dbReference>
<dbReference type="OMA" id="INECLPY"/>
<dbReference type="PANTHER" id="PTHR10566:SF118">
    <property type="entry name" value="PROTEIN KINASE DOMAIN-CONTAINING PROTEIN"/>
    <property type="match status" value="1"/>
</dbReference>
<sequence length="881" mass="96541">MRRHYTLQLLALSSTTKNIHAFTLPHRRRHPNINCRLKASLSDQLSSLSYDNEFIGKLSQAAEKGLREAPSTSVHAEVKSSVVDNLPSLPQFALPTIALPEVALPIVSAAEAIETVTSVVQIYETLVDDKLSAYLGETWTTIKVQLAPVFNELIHPNLPPSVTLLIASYVTYSLFSALLSIGQEPPPSSPYPMNRYDPISARRYFDQRVVQVARRAIEVTFFSTTFLSALLGDFLTGKLEANSEKRAEELSVLLTKLGPSFIKIGQSLSIRTDLLSPAYVRGLKSLQDQVPPFNNEEARSIIENELGSSLGELFVNFPKEPVAAASLGQVYKATIRDAEGGTRDVAVKVQRPNIMNQVALDMHLIREVAPVIKRTFNLNTDFVGVVDTWGSGFIDELDYIEEALNAKSFTESIKQTPLSGVVSSPLVVDELTTRKVLTTEWVVGERLDKSEKGDVAILCSIAMNSYLTMMLETGLLHCDPHPGNLLRTTDGKLCILDWGMVTRLDSDLQLTLIEHMAHLTSADYEEVPKDLLLLGFIPEDKADLIRDSGVVETLAEIYGAWTAGGGAAAVNVNKVIADLQVSVLDHAYIAKSFSVLEGIGLSNDANYSIINECLPYVSKRLLTDQSERTGGALSTFIFGPSKTDEDRIIDYDRVEQLVTGFGSYTTSTSGELLGQNSTRAEQIENVATQLLDLLATEEESPLQSIFIEQVAKIITASTRTAWSNIRENSGSLPSGRSVLGFLLDPLGIFRTSPVIRASDLDERTVETTRNLIQLLTTTAASSSSSFDVSTLSNAEIVEITSIVVAKLWERRSGVAKTSNRLATELLRLTADRLDKGEREILVVPSPVIEAEDVSEIKESQPSRKNSSERLASARQILATIE</sequence>
<comment type="similarity">
    <text evidence="1">Belongs to the protein kinase superfamily. ADCK protein kinase family.</text>
</comment>
<feature type="domain" description="Protein kinase" evidence="2">
    <location>
        <begin position="316"/>
        <end position="637"/>
    </location>
</feature>
<dbReference type="PANTHER" id="PTHR10566">
    <property type="entry name" value="CHAPERONE-ACTIVITY OF BC1 COMPLEX CABC1 -RELATED"/>
    <property type="match status" value="1"/>
</dbReference>
<accession>K0RB19</accession>
<comment type="caution">
    <text evidence="3">The sequence shown here is derived from an EMBL/GenBank/DDBJ whole genome shotgun (WGS) entry which is preliminary data.</text>
</comment>
<dbReference type="Proteomes" id="UP000266841">
    <property type="component" value="Unassembled WGS sequence"/>
</dbReference>
<dbReference type="AlphaFoldDB" id="K0RB19"/>
<dbReference type="InterPro" id="IPR000719">
    <property type="entry name" value="Prot_kinase_dom"/>
</dbReference>
<gene>
    <name evidence="3" type="ORF">THAOC_35124</name>
</gene>
<dbReference type="GO" id="GO:0004672">
    <property type="term" value="F:protein kinase activity"/>
    <property type="evidence" value="ECO:0007669"/>
    <property type="project" value="InterPro"/>
</dbReference>
<dbReference type="GO" id="GO:0005524">
    <property type="term" value="F:ATP binding"/>
    <property type="evidence" value="ECO:0007669"/>
    <property type="project" value="InterPro"/>
</dbReference>
<dbReference type="CDD" id="cd05121">
    <property type="entry name" value="ABC1_ADCK3-like"/>
    <property type="match status" value="1"/>
</dbReference>
<dbReference type="Pfam" id="PF03109">
    <property type="entry name" value="ABC1"/>
    <property type="match status" value="1"/>
</dbReference>
<dbReference type="OrthoDB" id="427480at2759"/>
<reference evidence="3 4" key="1">
    <citation type="journal article" date="2012" name="Genome Biol.">
        <title>Genome and low-iron response of an oceanic diatom adapted to chronic iron limitation.</title>
        <authorList>
            <person name="Lommer M."/>
            <person name="Specht M."/>
            <person name="Roy A.S."/>
            <person name="Kraemer L."/>
            <person name="Andreson R."/>
            <person name="Gutowska M.A."/>
            <person name="Wolf J."/>
            <person name="Bergner S.V."/>
            <person name="Schilhabel M.B."/>
            <person name="Klostermeier U.C."/>
            <person name="Beiko R.G."/>
            <person name="Rosenstiel P."/>
            <person name="Hippler M."/>
            <person name="Laroche J."/>
        </authorList>
    </citation>
    <scope>NUCLEOTIDE SEQUENCE [LARGE SCALE GENOMIC DNA]</scope>
    <source>
        <strain evidence="3 4">CCMP1005</strain>
    </source>
</reference>
<proteinExistence type="inferred from homology"/>
<dbReference type="InterPro" id="IPR050154">
    <property type="entry name" value="UbiB_kinase"/>
</dbReference>